<evidence type="ECO:0000313" key="4">
    <source>
        <dbReference type="WBParaSite" id="HPBE_0000072801-mRNA-1"/>
    </source>
</evidence>
<dbReference type="WBParaSite" id="HPBE_0000072801-mRNA-1">
    <property type="protein sequence ID" value="HPBE_0000072801-mRNA-1"/>
    <property type="gene ID" value="HPBE_0000072801"/>
</dbReference>
<feature type="region of interest" description="Disordered" evidence="1">
    <location>
        <begin position="65"/>
        <end position="181"/>
    </location>
</feature>
<evidence type="ECO:0000313" key="2">
    <source>
        <dbReference type="EMBL" id="VDO19111.1"/>
    </source>
</evidence>
<feature type="compositionally biased region" description="Polar residues" evidence="1">
    <location>
        <begin position="150"/>
        <end position="173"/>
    </location>
</feature>
<accession>A0A3P7TDV3</accession>
<keyword evidence="3" id="KW-1185">Reference proteome</keyword>
<reference evidence="2 3" key="1">
    <citation type="submission" date="2018-11" db="EMBL/GenBank/DDBJ databases">
        <authorList>
            <consortium name="Pathogen Informatics"/>
        </authorList>
    </citation>
    <scope>NUCLEOTIDE SEQUENCE [LARGE SCALE GENOMIC DNA]</scope>
</reference>
<dbReference type="Proteomes" id="UP000050761">
    <property type="component" value="Unassembled WGS sequence"/>
</dbReference>
<sequence>MLSANLSGHLTPKCTEIEQQLKKRRKCVENSIQRMNIKGLVFTVNFDGNGFECGIQQAKVECRRAHRDRKENTPQLLTIGGSGRSGHHESHRMRHSASPARDRPHSDHVSSNGDDEPKKHRRKRRDPTRTLENLKEKLATEKDTCVVKENGSTRQMSDSTASTGSDESGSMTKIKNGPRPPLLLITEPTSPQKTCSQLWEESTDGDWTEAEDEADYESDFEYSVSQTFNLRDAMPLGDLYPLSRSSSRCSPFVSDYDSDGSMPLFKLPSRFVP</sequence>
<organism evidence="3 4">
    <name type="scientific">Heligmosomoides polygyrus</name>
    <name type="common">Parasitic roundworm</name>
    <dbReference type="NCBI Taxonomy" id="6339"/>
    <lineage>
        <taxon>Eukaryota</taxon>
        <taxon>Metazoa</taxon>
        <taxon>Ecdysozoa</taxon>
        <taxon>Nematoda</taxon>
        <taxon>Chromadorea</taxon>
        <taxon>Rhabditida</taxon>
        <taxon>Rhabditina</taxon>
        <taxon>Rhabditomorpha</taxon>
        <taxon>Strongyloidea</taxon>
        <taxon>Heligmosomidae</taxon>
        <taxon>Heligmosomoides</taxon>
    </lineage>
</organism>
<protein>
    <submittedName>
        <fullName evidence="4">Ground-like domain-containing protein</fullName>
    </submittedName>
</protein>
<name>A0A183F3I6_HELPZ</name>
<gene>
    <name evidence="2" type="ORF">HPBE_LOCUS729</name>
</gene>
<evidence type="ECO:0000256" key="1">
    <source>
        <dbReference type="SAM" id="MobiDB-lite"/>
    </source>
</evidence>
<dbReference type="EMBL" id="UZAH01000596">
    <property type="protein sequence ID" value="VDO19111.1"/>
    <property type="molecule type" value="Genomic_DNA"/>
</dbReference>
<dbReference type="OrthoDB" id="5874817at2759"/>
<feature type="compositionally biased region" description="Basic and acidic residues" evidence="1">
    <location>
        <begin position="127"/>
        <end position="146"/>
    </location>
</feature>
<dbReference type="AlphaFoldDB" id="A0A183F3I6"/>
<proteinExistence type="predicted"/>
<evidence type="ECO:0000313" key="3">
    <source>
        <dbReference type="Proteomes" id="UP000050761"/>
    </source>
</evidence>
<accession>A0A183F3I6</accession>
<reference evidence="4" key="2">
    <citation type="submission" date="2019-09" db="UniProtKB">
        <authorList>
            <consortium name="WormBaseParasite"/>
        </authorList>
    </citation>
    <scope>IDENTIFICATION</scope>
</reference>